<organism evidence="1 2">
    <name type="scientific">Heterorhabditis bacteriophora</name>
    <name type="common">Entomopathogenic nematode worm</name>
    <dbReference type="NCBI Taxonomy" id="37862"/>
    <lineage>
        <taxon>Eukaryota</taxon>
        <taxon>Metazoa</taxon>
        <taxon>Ecdysozoa</taxon>
        <taxon>Nematoda</taxon>
        <taxon>Chromadorea</taxon>
        <taxon>Rhabditida</taxon>
        <taxon>Rhabditina</taxon>
        <taxon>Rhabditomorpha</taxon>
        <taxon>Strongyloidea</taxon>
        <taxon>Heterorhabditidae</taxon>
        <taxon>Heterorhabditis</taxon>
    </lineage>
</organism>
<name>A0A1I7WJ83_HETBA</name>
<evidence type="ECO:0000313" key="1">
    <source>
        <dbReference type="Proteomes" id="UP000095283"/>
    </source>
</evidence>
<dbReference type="AlphaFoldDB" id="A0A1I7WJ83"/>
<proteinExistence type="predicted"/>
<evidence type="ECO:0000313" key="2">
    <source>
        <dbReference type="WBParaSite" id="Hba_05065"/>
    </source>
</evidence>
<reference evidence="2" key="1">
    <citation type="submission" date="2016-11" db="UniProtKB">
        <authorList>
            <consortium name="WormBaseParasite"/>
        </authorList>
    </citation>
    <scope>IDENTIFICATION</scope>
</reference>
<sequence length="130" mass="14926">MVEGCSLAFLRKKYYPLYLLRYEEVPVHFYMVPATPTDWLLEELLKSKQTSKFKSIKKNSRSPAKTLPGIFYRSSLSATSSLMALRVGHAKWDWERRIGSAEFPGAVSFPAYTLLRNSSHGKLRNNCHPK</sequence>
<protein>
    <submittedName>
        <fullName evidence="2">Uncharacterized protein</fullName>
    </submittedName>
</protein>
<keyword evidence="1" id="KW-1185">Reference proteome</keyword>
<dbReference type="WBParaSite" id="Hba_05065">
    <property type="protein sequence ID" value="Hba_05065"/>
    <property type="gene ID" value="Hba_05065"/>
</dbReference>
<accession>A0A1I7WJ83</accession>
<dbReference type="Proteomes" id="UP000095283">
    <property type="component" value="Unplaced"/>
</dbReference>